<dbReference type="Gene3D" id="3.40.50.10190">
    <property type="entry name" value="BRCT domain"/>
    <property type="match status" value="1"/>
</dbReference>
<dbReference type="GeneID" id="95502103"/>
<sequence>MSGRMNGPPEEPGRTQTNAPIERARRREGGKAGSSVNSQTSQPLCTPAANAKPNSKAAEAAELGVTVLTPQAFAELLADHLNQPAGRPAATPRPASGSA</sequence>
<reference evidence="3" key="1">
    <citation type="submission" date="2022-10" db="EMBL/GenBank/DDBJ databases">
        <title>The complete genomes of actinobacterial strains from the NBC collection.</title>
        <authorList>
            <person name="Joergensen T.S."/>
            <person name="Alvarez Arevalo M."/>
            <person name="Sterndorff E.B."/>
            <person name="Faurdal D."/>
            <person name="Vuksanovic O."/>
            <person name="Mourched A.-S."/>
            <person name="Charusanti P."/>
            <person name="Shaw S."/>
            <person name="Blin K."/>
            <person name="Weber T."/>
        </authorList>
    </citation>
    <scope>NUCLEOTIDE SEQUENCE</scope>
    <source>
        <strain evidence="3">NBC_00303</strain>
    </source>
</reference>
<dbReference type="EMBL" id="CP108036">
    <property type="protein sequence ID" value="WUN77129.1"/>
    <property type="molecule type" value="Genomic_DNA"/>
</dbReference>
<proteinExistence type="predicted"/>
<feature type="compositionally biased region" description="Polar residues" evidence="1">
    <location>
        <begin position="34"/>
        <end position="44"/>
    </location>
</feature>
<evidence type="ECO:0000313" key="2">
    <source>
        <dbReference type="EMBL" id="WUN77129.1"/>
    </source>
</evidence>
<protein>
    <submittedName>
        <fullName evidence="3">Uncharacterized protein</fullName>
    </submittedName>
</protein>
<feature type="region of interest" description="Disordered" evidence="1">
    <location>
        <begin position="1"/>
        <end position="56"/>
    </location>
</feature>
<evidence type="ECO:0000313" key="4">
    <source>
        <dbReference type="Proteomes" id="UP001432312"/>
    </source>
</evidence>
<feature type="region of interest" description="Disordered" evidence="1">
    <location>
        <begin position="79"/>
        <end position="99"/>
    </location>
</feature>
<organism evidence="3 4">
    <name type="scientific">Streptomyces erythrochromogenes</name>
    <dbReference type="NCBI Taxonomy" id="285574"/>
    <lineage>
        <taxon>Bacteria</taxon>
        <taxon>Bacillati</taxon>
        <taxon>Actinomycetota</taxon>
        <taxon>Actinomycetes</taxon>
        <taxon>Kitasatosporales</taxon>
        <taxon>Streptomycetaceae</taxon>
        <taxon>Streptomyces</taxon>
    </lineage>
</organism>
<feature type="compositionally biased region" description="Low complexity" evidence="1">
    <location>
        <begin position="47"/>
        <end position="56"/>
    </location>
</feature>
<dbReference type="InterPro" id="IPR036420">
    <property type="entry name" value="BRCT_dom_sf"/>
</dbReference>
<evidence type="ECO:0000256" key="1">
    <source>
        <dbReference type="SAM" id="MobiDB-lite"/>
    </source>
</evidence>
<dbReference type="RefSeq" id="WP_266505882.1">
    <property type="nucleotide sequence ID" value="NZ_CP108036.1"/>
</dbReference>
<dbReference type="EMBL" id="CP108036">
    <property type="protein sequence ID" value="WUN83906.1"/>
    <property type="molecule type" value="Genomic_DNA"/>
</dbReference>
<name>A0ABZ1QML4_9ACTN</name>
<feature type="compositionally biased region" description="Low complexity" evidence="1">
    <location>
        <begin position="84"/>
        <end position="99"/>
    </location>
</feature>
<evidence type="ECO:0000313" key="3">
    <source>
        <dbReference type="EMBL" id="WUN83906.1"/>
    </source>
</evidence>
<gene>
    <name evidence="2" type="ORF">OHA91_00605</name>
    <name evidence="3" type="ORF">OHA91_38655</name>
</gene>
<accession>A0ABZ1QML4</accession>
<keyword evidence="4" id="KW-1185">Reference proteome</keyword>
<dbReference type="Proteomes" id="UP001432312">
    <property type="component" value="Chromosome"/>
</dbReference>